<dbReference type="InterPro" id="IPR027417">
    <property type="entry name" value="P-loop_NTPase"/>
</dbReference>
<dbReference type="Pfam" id="PF13604">
    <property type="entry name" value="AAA_30"/>
    <property type="match status" value="1"/>
</dbReference>
<proteinExistence type="predicted"/>
<accession>A0ABN9VID9</accession>
<reference evidence="1" key="1">
    <citation type="submission" date="2023-10" db="EMBL/GenBank/DDBJ databases">
        <authorList>
            <person name="Chen Y."/>
            <person name="Shah S."/>
            <person name="Dougan E. K."/>
            <person name="Thang M."/>
            <person name="Chan C."/>
        </authorList>
    </citation>
    <scope>NUCLEOTIDE SEQUENCE [LARGE SCALE GENOMIC DNA]</scope>
</reference>
<comment type="caution">
    <text evidence="1">The sequence shown here is derived from an EMBL/GenBank/DDBJ whole genome shotgun (WGS) entry which is preliminary data.</text>
</comment>
<evidence type="ECO:0000313" key="2">
    <source>
        <dbReference type="Proteomes" id="UP001189429"/>
    </source>
</evidence>
<keyword evidence="2" id="KW-1185">Reference proteome</keyword>
<dbReference type="SUPFAM" id="SSF52540">
    <property type="entry name" value="P-loop containing nucleoside triphosphate hydrolases"/>
    <property type="match status" value="1"/>
</dbReference>
<dbReference type="Proteomes" id="UP001189429">
    <property type="component" value="Unassembled WGS sequence"/>
</dbReference>
<name>A0ABN9VID9_9DINO</name>
<evidence type="ECO:0008006" key="3">
    <source>
        <dbReference type="Google" id="ProtNLM"/>
    </source>
</evidence>
<dbReference type="EMBL" id="CAUYUJ010017226">
    <property type="protein sequence ID" value="CAK0872988.1"/>
    <property type="molecule type" value="Genomic_DNA"/>
</dbReference>
<feature type="non-terminal residue" evidence="1">
    <location>
        <position position="1"/>
    </location>
</feature>
<gene>
    <name evidence="1" type="ORF">PCOR1329_LOCUS58298</name>
</gene>
<organism evidence="1 2">
    <name type="scientific">Prorocentrum cordatum</name>
    <dbReference type="NCBI Taxonomy" id="2364126"/>
    <lineage>
        <taxon>Eukaryota</taxon>
        <taxon>Sar</taxon>
        <taxon>Alveolata</taxon>
        <taxon>Dinophyceae</taxon>
        <taxon>Prorocentrales</taxon>
        <taxon>Prorocentraceae</taxon>
        <taxon>Prorocentrum</taxon>
    </lineage>
</organism>
<feature type="non-terminal residue" evidence="1">
    <location>
        <position position="296"/>
    </location>
</feature>
<dbReference type="Gene3D" id="3.40.50.300">
    <property type="entry name" value="P-loop containing nucleotide triphosphate hydrolases"/>
    <property type="match status" value="1"/>
</dbReference>
<sequence length="296" mass="33499">MCLLPQQWSSQPWMAEYIRSQGHREEHVQTTLCKLLRRQEFVVRLVRGEVLYRTPLAAMGPIPGADPDQTAFVAKLLTSLVRKSEAEEEADLALLDVLRRARRPQFITGGPGSGKSLACRHLMLLARQRGFHVLRANPTGMLAHSTEAVMGVRSQTFHAAFGVGTMSLPDTAEKLKHYNLWIIGEVGMLSRELFDRMYAVYSDLGHEPVVVLEGDFQQLEPPTASGEDARCSRYWRWVQTTELSRQHRCEDSRLRAFASICRHSMPNGTQIAEFWNELCIGDELSEEVCEKAAEFV</sequence>
<evidence type="ECO:0000313" key="1">
    <source>
        <dbReference type="EMBL" id="CAK0872988.1"/>
    </source>
</evidence>
<protein>
    <recommendedName>
        <fullName evidence="3">ATP-dependent DNA helicase</fullName>
    </recommendedName>
</protein>